<sequence>MSDTWKTVKPIAYALGPTILLSYGPTVYRALFSKRPGVTIRPVPPHVARAQNILFVAAVVFLIACFPYFAPENIYHKTSTTFTYFPTADIFERLADFRSPLTDFDQALKANFISRQCRMVYAAYGPEALANCSFCNCDHEHSYFYYSVASLAMPHLLNTAILGLVTYKAGKEGMRWRTWATILSLLVAAGDIGTIWNFDVKRNDTKLVEDVDFLHWNMRTGRFAALFLLDIGFYALIHYTSTNRWLAQPPSISERLEEVTKANEILRQNMNNLVALRNTVMRDPAFRDKTLNYWTQEERLMGEIMEEPEVVEGVNEALTRVPVDDVKRFAAATSGLMFQQLDGLKQRKGV</sequence>
<dbReference type="RefSeq" id="XP_033602149.1">
    <property type="nucleotide sequence ID" value="XM_033746749.1"/>
</dbReference>
<feature type="transmembrane region" description="Helical" evidence="1">
    <location>
        <begin position="12"/>
        <end position="32"/>
    </location>
</feature>
<accession>A0A6A6WA12</accession>
<dbReference type="AlphaFoldDB" id="A0A6A6WA12"/>
<organism evidence="2 3">
    <name type="scientific">Pseudovirgaria hyperparasitica</name>
    <dbReference type="NCBI Taxonomy" id="470096"/>
    <lineage>
        <taxon>Eukaryota</taxon>
        <taxon>Fungi</taxon>
        <taxon>Dikarya</taxon>
        <taxon>Ascomycota</taxon>
        <taxon>Pezizomycotina</taxon>
        <taxon>Dothideomycetes</taxon>
        <taxon>Dothideomycetes incertae sedis</taxon>
        <taxon>Acrospermales</taxon>
        <taxon>Acrospermaceae</taxon>
        <taxon>Pseudovirgaria</taxon>
    </lineage>
</organism>
<feature type="transmembrane region" description="Helical" evidence="1">
    <location>
        <begin position="53"/>
        <end position="70"/>
    </location>
</feature>
<feature type="transmembrane region" description="Helical" evidence="1">
    <location>
        <begin position="218"/>
        <end position="237"/>
    </location>
</feature>
<gene>
    <name evidence="2" type="ORF">EJ05DRAFT_498904</name>
</gene>
<keyword evidence="1" id="KW-1133">Transmembrane helix</keyword>
<evidence type="ECO:0000256" key="1">
    <source>
        <dbReference type="SAM" id="Phobius"/>
    </source>
</evidence>
<feature type="transmembrane region" description="Helical" evidence="1">
    <location>
        <begin position="179"/>
        <end position="198"/>
    </location>
</feature>
<name>A0A6A6WA12_9PEZI</name>
<dbReference type="PANTHER" id="PTHR39470">
    <property type="entry name" value="CHROMOSOME 10, WHOLE GENOME SHOTGUN SEQUENCE"/>
    <property type="match status" value="1"/>
</dbReference>
<proteinExistence type="predicted"/>
<keyword evidence="1" id="KW-0812">Transmembrane</keyword>
<evidence type="ECO:0000313" key="3">
    <source>
        <dbReference type="Proteomes" id="UP000799437"/>
    </source>
</evidence>
<dbReference type="PANTHER" id="PTHR39470:SF1">
    <property type="entry name" value="CHORISMATE SYNTHASE PROTEIN"/>
    <property type="match status" value="1"/>
</dbReference>
<keyword evidence="3" id="KW-1185">Reference proteome</keyword>
<feature type="transmembrane region" description="Helical" evidence="1">
    <location>
        <begin position="143"/>
        <end position="167"/>
    </location>
</feature>
<dbReference type="GeneID" id="54487803"/>
<protein>
    <submittedName>
        <fullName evidence="2">Uncharacterized protein</fullName>
    </submittedName>
</protein>
<dbReference type="Proteomes" id="UP000799437">
    <property type="component" value="Unassembled WGS sequence"/>
</dbReference>
<keyword evidence="1" id="KW-0472">Membrane</keyword>
<reference evidence="2" key="1">
    <citation type="journal article" date="2020" name="Stud. Mycol.">
        <title>101 Dothideomycetes genomes: a test case for predicting lifestyles and emergence of pathogens.</title>
        <authorList>
            <person name="Haridas S."/>
            <person name="Albert R."/>
            <person name="Binder M."/>
            <person name="Bloem J."/>
            <person name="Labutti K."/>
            <person name="Salamov A."/>
            <person name="Andreopoulos B."/>
            <person name="Baker S."/>
            <person name="Barry K."/>
            <person name="Bills G."/>
            <person name="Bluhm B."/>
            <person name="Cannon C."/>
            <person name="Castanera R."/>
            <person name="Culley D."/>
            <person name="Daum C."/>
            <person name="Ezra D."/>
            <person name="Gonzalez J."/>
            <person name="Henrissat B."/>
            <person name="Kuo A."/>
            <person name="Liang C."/>
            <person name="Lipzen A."/>
            <person name="Lutzoni F."/>
            <person name="Magnuson J."/>
            <person name="Mondo S."/>
            <person name="Nolan M."/>
            <person name="Ohm R."/>
            <person name="Pangilinan J."/>
            <person name="Park H.-J."/>
            <person name="Ramirez L."/>
            <person name="Alfaro M."/>
            <person name="Sun H."/>
            <person name="Tritt A."/>
            <person name="Yoshinaga Y."/>
            <person name="Zwiers L.-H."/>
            <person name="Turgeon B."/>
            <person name="Goodwin S."/>
            <person name="Spatafora J."/>
            <person name="Crous P."/>
            <person name="Grigoriev I."/>
        </authorList>
    </citation>
    <scope>NUCLEOTIDE SEQUENCE</scope>
    <source>
        <strain evidence="2">CBS 121739</strain>
    </source>
</reference>
<evidence type="ECO:0000313" key="2">
    <source>
        <dbReference type="EMBL" id="KAF2759698.1"/>
    </source>
</evidence>
<dbReference type="OrthoDB" id="4218123at2759"/>
<dbReference type="EMBL" id="ML996569">
    <property type="protein sequence ID" value="KAF2759698.1"/>
    <property type="molecule type" value="Genomic_DNA"/>
</dbReference>